<evidence type="ECO:0000313" key="2">
    <source>
        <dbReference type="EMBL" id="MFC6951820.1"/>
    </source>
</evidence>
<evidence type="ECO:0000256" key="1">
    <source>
        <dbReference type="SAM" id="MobiDB-lite"/>
    </source>
</evidence>
<keyword evidence="3" id="KW-1185">Reference proteome</keyword>
<gene>
    <name evidence="2" type="ORF">ACFQGB_02990</name>
</gene>
<evidence type="ECO:0000313" key="3">
    <source>
        <dbReference type="Proteomes" id="UP001596395"/>
    </source>
</evidence>
<dbReference type="InterPro" id="IPR047792">
    <property type="entry name" value="Hvo_1808-like"/>
</dbReference>
<feature type="region of interest" description="Disordered" evidence="1">
    <location>
        <begin position="31"/>
        <end position="52"/>
    </location>
</feature>
<organism evidence="2 3">
    <name type="scientific">Halorubellus litoreus</name>
    <dbReference type="NCBI Taxonomy" id="755308"/>
    <lineage>
        <taxon>Archaea</taxon>
        <taxon>Methanobacteriati</taxon>
        <taxon>Methanobacteriota</taxon>
        <taxon>Stenosarchaea group</taxon>
        <taxon>Halobacteria</taxon>
        <taxon>Halobacteriales</taxon>
        <taxon>Halorubellaceae</taxon>
        <taxon>Halorubellus</taxon>
    </lineage>
</organism>
<accession>A0ABD5V8C9</accession>
<dbReference type="RefSeq" id="WP_336348831.1">
    <property type="nucleotide sequence ID" value="NZ_JAZAQL010000001.1"/>
</dbReference>
<name>A0ABD5V8C9_9EURY</name>
<feature type="region of interest" description="Disordered" evidence="1">
    <location>
        <begin position="246"/>
        <end position="277"/>
    </location>
</feature>
<dbReference type="PROSITE" id="PS51257">
    <property type="entry name" value="PROKAR_LIPOPROTEIN"/>
    <property type="match status" value="1"/>
</dbReference>
<sequence>MRTRVVFVVVAVVAMVGLAGCTLSAFQESTATTSDSETAPAPDDGGALADPEEDVKGWENGVWYNESLAVTPGDGLNESELAAVVNRSMARVEYVRNVEFDRRVPVSILSREEYRERQSGGGGGGDEAAATREAVRLEALFLVGESTDAQEEQAETRSASVQGFYSPNADEITIVAPSSTPTVDEVTLAHELVHAYQFRGNLDVRFPQSPTRDEQRALVALIEGDANFVDRQVRERCGAEWACVGHETGGEESTSDGGTTADGDGGGEEGGSGAAAAPRPNMGLYLLSYFPYAEGEAYVAATKERGGWAAVNALYSDPAASSEQIIHRNDDAVESVSVPDRSSGEWSRVGNGGVVAGEADVATMFAATLYDDVEGSIVSRDQFLTDSGPVPITYALPPSAGWAGDSLYAYERDDGDTGYVWRLRFDDDGEAREFARAYRDLLRYRGADAGDDGVFVIPDGPYADAFYVDVSGSRVTIVNAPAVEDLGDVHEPASQRVAPANALAPSPPCVAPLAV</sequence>
<feature type="compositionally biased region" description="Low complexity" evidence="1">
    <location>
        <begin position="251"/>
        <end position="262"/>
    </location>
</feature>
<protein>
    <submittedName>
        <fullName evidence="2">Hvo_1808 family surface protein</fullName>
    </submittedName>
</protein>
<comment type="caution">
    <text evidence="2">The sequence shown here is derived from an EMBL/GenBank/DDBJ whole genome shotgun (WGS) entry which is preliminary data.</text>
</comment>
<feature type="compositionally biased region" description="Low complexity" evidence="1">
    <location>
        <begin position="31"/>
        <end position="49"/>
    </location>
</feature>
<dbReference type="EMBL" id="JBHSXN010000001">
    <property type="protein sequence ID" value="MFC6951820.1"/>
    <property type="molecule type" value="Genomic_DNA"/>
</dbReference>
<reference evidence="2 3" key="1">
    <citation type="journal article" date="2019" name="Int. J. Syst. Evol. Microbiol.">
        <title>The Global Catalogue of Microorganisms (GCM) 10K type strain sequencing project: providing services to taxonomists for standard genome sequencing and annotation.</title>
        <authorList>
            <consortium name="The Broad Institute Genomics Platform"/>
            <consortium name="The Broad Institute Genome Sequencing Center for Infectious Disease"/>
            <person name="Wu L."/>
            <person name="Ma J."/>
        </authorList>
    </citation>
    <scope>NUCLEOTIDE SEQUENCE [LARGE SCALE GENOMIC DNA]</scope>
    <source>
        <strain evidence="2 3">GX26</strain>
    </source>
</reference>
<dbReference type="Proteomes" id="UP001596395">
    <property type="component" value="Unassembled WGS sequence"/>
</dbReference>
<dbReference type="NCBIfam" id="NF038145">
    <property type="entry name" value="Hvo_1808_fam"/>
    <property type="match status" value="1"/>
</dbReference>
<dbReference type="AlphaFoldDB" id="A0ABD5V8C9"/>
<proteinExistence type="predicted"/>